<keyword evidence="2" id="KW-1185">Reference proteome</keyword>
<reference evidence="1 2" key="1">
    <citation type="journal article" date="2013" name="Genome Biol.">
        <title>The genome sequence of the most widely cultivated cacao type and its use to identify candidate genes regulating pod color.</title>
        <authorList>
            <person name="Motamayor J.C."/>
            <person name="Mockaitis K."/>
            <person name="Schmutz J."/>
            <person name="Haiminen N."/>
            <person name="Iii D.L."/>
            <person name="Cornejo O."/>
            <person name="Findley S.D."/>
            <person name="Zheng P."/>
            <person name="Utro F."/>
            <person name="Royaert S."/>
            <person name="Saski C."/>
            <person name="Jenkins J."/>
            <person name="Podicheti R."/>
            <person name="Zhao M."/>
            <person name="Scheffler B.E."/>
            <person name="Stack J.C."/>
            <person name="Feltus F.A."/>
            <person name="Mustiga G.M."/>
            <person name="Amores F."/>
            <person name="Phillips W."/>
            <person name="Marelli J.P."/>
            <person name="May G.D."/>
            <person name="Shapiro H."/>
            <person name="Ma J."/>
            <person name="Bustamante C.D."/>
            <person name="Schnell R.J."/>
            <person name="Main D."/>
            <person name="Gilbert D."/>
            <person name="Parida L."/>
            <person name="Kuhn D.N."/>
        </authorList>
    </citation>
    <scope>NUCLEOTIDE SEQUENCE [LARGE SCALE GENOMIC DNA]</scope>
    <source>
        <strain evidence="2">cv. Matina 1-6</strain>
    </source>
</reference>
<evidence type="ECO:0000313" key="2">
    <source>
        <dbReference type="Proteomes" id="UP000026915"/>
    </source>
</evidence>
<dbReference type="Proteomes" id="UP000026915">
    <property type="component" value="Chromosome 6"/>
</dbReference>
<accession>A0A061GAD7</accession>
<proteinExistence type="predicted"/>
<dbReference type="EMBL" id="CM001884">
    <property type="protein sequence ID" value="EOY26830.1"/>
    <property type="molecule type" value="Genomic_DNA"/>
</dbReference>
<protein>
    <submittedName>
        <fullName evidence="1">Uncharacterized protein</fullName>
    </submittedName>
</protein>
<dbReference type="AlphaFoldDB" id="A0A061GAD7"/>
<dbReference type="OMA" id="WLLVQTF"/>
<gene>
    <name evidence="1" type="ORF">TCM_028782</name>
</gene>
<name>A0A061GAD7_THECC</name>
<evidence type="ECO:0000313" key="1">
    <source>
        <dbReference type="EMBL" id="EOY26830.1"/>
    </source>
</evidence>
<organism evidence="1 2">
    <name type="scientific">Theobroma cacao</name>
    <name type="common">Cacao</name>
    <name type="synonym">Cocoa</name>
    <dbReference type="NCBI Taxonomy" id="3641"/>
    <lineage>
        <taxon>Eukaryota</taxon>
        <taxon>Viridiplantae</taxon>
        <taxon>Streptophyta</taxon>
        <taxon>Embryophyta</taxon>
        <taxon>Tracheophyta</taxon>
        <taxon>Spermatophyta</taxon>
        <taxon>Magnoliopsida</taxon>
        <taxon>eudicotyledons</taxon>
        <taxon>Gunneridae</taxon>
        <taxon>Pentapetalae</taxon>
        <taxon>rosids</taxon>
        <taxon>malvids</taxon>
        <taxon>Malvales</taxon>
        <taxon>Malvaceae</taxon>
        <taxon>Byttnerioideae</taxon>
        <taxon>Theobroma</taxon>
    </lineage>
</organism>
<sequence>MKLGRDTTICLEDILTMGLPKWLLVQTFYSGLFGSIRTTIDVAACRTLMGKSIDEAYDLLEEMTFSIYQWPFERLVLRKVASVHELDSIIALTAQVAGLSKKFDILGVHSI</sequence>
<dbReference type="Gramene" id="EOY26830">
    <property type="protein sequence ID" value="EOY26830"/>
    <property type="gene ID" value="TCM_028782"/>
</dbReference>
<dbReference type="InParanoid" id="A0A061GAD7"/>
<dbReference type="HOGENOM" id="CLU_2163008_0_0_1"/>